<evidence type="ECO:0000256" key="4">
    <source>
        <dbReference type="SAM" id="Coils"/>
    </source>
</evidence>
<evidence type="ECO:0000259" key="8">
    <source>
        <dbReference type="Pfam" id="PF07730"/>
    </source>
</evidence>
<dbReference type="CDD" id="cd16917">
    <property type="entry name" value="HATPase_UhpB-NarQ-NarX-like"/>
    <property type="match status" value="1"/>
</dbReference>
<dbReference type="RefSeq" id="WP_090231680.1">
    <property type="nucleotide sequence ID" value="NZ_FNNU01000009.1"/>
</dbReference>
<dbReference type="InterPro" id="IPR015943">
    <property type="entry name" value="WD40/YVTN_repeat-like_dom_sf"/>
</dbReference>
<keyword evidence="5" id="KW-0472">Membrane</keyword>
<keyword evidence="4" id="KW-0175">Coiled coil</keyword>
<organism evidence="9 10">
    <name type="scientific">Pseudomonas kuykendallii</name>
    <dbReference type="NCBI Taxonomy" id="1007099"/>
    <lineage>
        <taxon>Bacteria</taxon>
        <taxon>Pseudomonadati</taxon>
        <taxon>Pseudomonadota</taxon>
        <taxon>Gammaproteobacteria</taxon>
        <taxon>Pseudomonadales</taxon>
        <taxon>Pseudomonadaceae</taxon>
        <taxon>Pseudomonas</taxon>
    </lineage>
</organism>
<dbReference type="PANTHER" id="PTHR24421:SF62">
    <property type="entry name" value="SENSORY TRANSDUCTION HISTIDINE KINASE"/>
    <property type="match status" value="1"/>
</dbReference>
<dbReference type="Pfam" id="PF07494">
    <property type="entry name" value="Reg_prop"/>
    <property type="match status" value="1"/>
</dbReference>
<protein>
    <submittedName>
        <fullName evidence="9">Two component regulator propeller</fullName>
    </submittedName>
</protein>
<dbReference type="Proteomes" id="UP000243778">
    <property type="component" value="Unassembled WGS sequence"/>
</dbReference>
<evidence type="ECO:0000313" key="10">
    <source>
        <dbReference type="Proteomes" id="UP000243778"/>
    </source>
</evidence>
<dbReference type="STRING" id="1007099.SAMN05216287_4279"/>
<accession>A0A1H3G990</accession>
<dbReference type="GO" id="GO:0000155">
    <property type="term" value="F:phosphorelay sensor kinase activity"/>
    <property type="evidence" value="ECO:0007669"/>
    <property type="project" value="InterPro"/>
</dbReference>
<dbReference type="Pfam" id="PF07495">
    <property type="entry name" value="Y_Y_Y"/>
    <property type="match status" value="1"/>
</dbReference>
<keyword evidence="5" id="KW-0812">Transmembrane</keyword>
<dbReference type="InterPro" id="IPR013783">
    <property type="entry name" value="Ig-like_fold"/>
</dbReference>
<reference evidence="10" key="1">
    <citation type="submission" date="2016-10" db="EMBL/GenBank/DDBJ databases">
        <authorList>
            <person name="Varghese N."/>
            <person name="Submissions S."/>
        </authorList>
    </citation>
    <scope>NUCLEOTIDE SEQUENCE [LARGE SCALE GENOMIC DNA]</scope>
    <source>
        <strain evidence="10">NRRL B-59562</strain>
    </source>
</reference>
<dbReference type="GO" id="GO:0016020">
    <property type="term" value="C:membrane"/>
    <property type="evidence" value="ECO:0007669"/>
    <property type="project" value="InterPro"/>
</dbReference>
<dbReference type="Gene3D" id="3.30.565.10">
    <property type="entry name" value="Histidine kinase-like ATPase, C-terminal domain"/>
    <property type="match status" value="1"/>
</dbReference>
<dbReference type="EMBL" id="FNNU01000009">
    <property type="protein sequence ID" value="SDX99610.1"/>
    <property type="molecule type" value="Genomic_DNA"/>
</dbReference>
<keyword evidence="2" id="KW-0418">Kinase</keyword>
<dbReference type="PANTHER" id="PTHR24421">
    <property type="entry name" value="NITRATE/NITRITE SENSOR PROTEIN NARX-RELATED"/>
    <property type="match status" value="1"/>
</dbReference>
<gene>
    <name evidence="9" type="ORF">SAMN05216287_4279</name>
</gene>
<dbReference type="InterPro" id="IPR036890">
    <property type="entry name" value="HATPase_C_sf"/>
</dbReference>
<evidence type="ECO:0000256" key="3">
    <source>
        <dbReference type="ARBA" id="ARBA00023012"/>
    </source>
</evidence>
<keyword evidence="5" id="KW-1133">Transmembrane helix</keyword>
<keyword evidence="1" id="KW-0808">Transferase</keyword>
<evidence type="ECO:0000259" key="6">
    <source>
        <dbReference type="Pfam" id="PF02518"/>
    </source>
</evidence>
<dbReference type="PROSITE" id="PS51257">
    <property type="entry name" value="PROKAR_LIPOPROTEIN"/>
    <property type="match status" value="1"/>
</dbReference>
<evidence type="ECO:0000256" key="1">
    <source>
        <dbReference type="ARBA" id="ARBA00022679"/>
    </source>
</evidence>
<feature type="domain" description="Signal transduction histidine kinase subgroup 3 dimerisation and phosphoacceptor" evidence="8">
    <location>
        <begin position="803"/>
        <end position="868"/>
    </location>
</feature>
<proteinExistence type="predicted"/>
<evidence type="ECO:0000259" key="7">
    <source>
        <dbReference type="Pfam" id="PF07495"/>
    </source>
</evidence>
<sequence>MTSLHRLWTALHALVACGERLRGRWLLLLLVASGLACATPRGLEQLEHRRWTTSDDGPSQVGALVQSRDGYLWMGTNDSLYRFDGFRFVRYQAPNGNRLRIVSALLAGDDGLWVGLRAGGVQFIGSQGTTHYAPATDLPGGVVYGFARGQDGVLWAAANDGLARFDGTRWETVGADWRFPDNARAVLVDREGRVWAASEDCLYYLPVGAHAFVDSGLALGWVSQMTQAADGSVWVAERYGGALHRLTLEDGRPVSQTAPMSLAANGLLFDEQGGLWIGTLGNGLQHAAEPNQLFDPARSGSALERFTTRDGLSSDYLWPLLQDRDGNLWVGSSAGLDRFRRRNVQPAPLPREALNFALAPGADGSLWAGSSNRPVLRLAQGRLSQLDLPPPVTSAMSDAEGNAWMGGPNGIWRSRGERLEKVAALPTRQASDSSVRAMVRDDAGDLWVSLNRLGLFRLHDGAWQEQPAPTALASQKMPVSAARGADGSLWFGYRDNLIVTRHGAEERQWGEKDGLQIGHVTALQLQSRRPWVAGERGLAWFDGTRFHSLRLPDGELFGNIYAVLAVPTAAGEDLWLHARGGIFRLAAEDIETVIADPEARLRYRAYDLLGGLANDPYQVLPLPTAVRSGDGRLWFSTSNGVVWIDPAQHDAEDAPPRVLIESLDVDGVRLSGNRPLQLPAQSGRVMIDYTALSLSMPEGLHFRYRLDGYDRDWHYAGSQRQAIYTGLRAGDYRFRVDAANADGVPAEQEAQLSFSIAPVFYQRPLFLILFGAALVGLFWAFYRSRLRRAAETLRARLEERHAERERIARELHDTLLQGVQGLMLHFQAAAESLDEDQPVRQRMERALDRADQVLAEGRERVRNLRRRSLAVADLATAFEALDEELEHDPAIVFAVKVRGRPHDLRPLVRDEAYRMGREAIANAFCHADASHVSVVIHYTPRRFMLSIADDGRGIAAEYLGPTGRPDHWGLRGMHERAQKIGAQLDIRSAEAQGSEVRLSLPATLAYRRTPRRWRRWLHYLTHPRSRA</sequence>
<dbReference type="InterPro" id="IPR050482">
    <property type="entry name" value="Sensor_HK_TwoCompSys"/>
</dbReference>
<keyword evidence="10" id="KW-1185">Reference proteome</keyword>
<feature type="domain" description="Two component regulator three Y" evidence="7">
    <location>
        <begin position="695"/>
        <end position="756"/>
    </location>
</feature>
<dbReference type="InterPro" id="IPR011110">
    <property type="entry name" value="Reg_prop"/>
</dbReference>
<dbReference type="Gene3D" id="2.130.10.10">
    <property type="entry name" value="YVTN repeat-like/Quinoprotein amine dehydrogenase"/>
    <property type="match status" value="3"/>
</dbReference>
<name>A0A1H3G990_9PSED</name>
<evidence type="ECO:0000256" key="5">
    <source>
        <dbReference type="SAM" id="Phobius"/>
    </source>
</evidence>
<dbReference type="OrthoDB" id="176203at2"/>
<dbReference type="InterPro" id="IPR011123">
    <property type="entry name" value="Y_Y_Y"/>
</dbReference>
<dbReference type="Pfam" id="PF07730">
    <property type="entry name" value="HisKA_3"/>
    <property type="match status" value="1"/>
</dbReference>
<dbReference type="Pfam" id="PF02518">
    <property type="entry name" value="HATPase_c"/>
    <property type="match status" value="1"/>
</dbReference>
<dbReference type="SUPFAM" id="SSF55874">
    <property type="entry name" value="ATPase domain of HSP90 chaperone/DNA topoisomerase II/histidine kinase"/>
    <property type="match status" value="1"/>
</dbReference>
<dbReference type="Gene3D" id="1.20.5.1930">
    <property type="match status" value="1"/>
</dbReference>
<dbReference type="AlphaFoldDB" id="A0A1H3G990"/>
<dbReference type="InterPro" id="IPR011712">
    <property type="entry name" value="Sig_transdc_His_kin_sub3_dim/P"/>
</dbReference>
<feature type="transmembrane region" description="Helical" evidence="5">
    <location>
        <begin position="765"/>
        <end position="782"/>
    </location>
</feature>
<feature type="coiled-coil region" evidence="4">
    <location>
        <begin position="840"/>
        <end position="867"/>
    </location>
</feature>
<dbReference type="InterPro" id="IPR003594">
    <property type="entry name" value="HATPase_dom"/>
</dbReference>
<dbReference type="GO" id="GO:0046983">
    <property type="term" value="F:protein dimerization activity"/>
    <property type="evidence" value="ECO:0007669"/>
    <property type="project" value="InterPro"/>
</dbReference>
<keyword evidence="3" id="KW-0902">Two-component regulatory system</keyword>
<dbReference type="Gene3D" id="2.60.40.10">
    <property type="entry name" value="Immunoglobulins"/>
    <property type="match status" value="1"/>
</dbReference>
<evidence type="ECO:0000256" key="2">
    <source>
        <dbReference type="ARBA" id="ARBA00022777"/>
    </source>
</evidence>
<feature type="domain" description="Histidine kinase/HSP90-like ATPase" evidence="6">
    <location>
        <begin position="910"/>
        <end position="1003"/>
    </location>
</feature>
<dbReference type="SUPFAM" id="SSF63829">
    <property type="entry name" value="Calcium-dependent phosphotriesterase"/>
    <property type="match status" value="2"/>
</dbReference>
<evidence type="ECO:0000313" key="9">
    <source>
        <dbReference type="EMBL" id="SDX99610.1"/>
    </source>
</evidence>
<feature type="coiled-coil region" evidence="4">
    <location>
        <begin position="783"/>
        <end position="810"/>
    </location>
</feature>